<reference evidence="2" key="1">
    <citation type="journal article" date="2019" name="Int. J. Syst. Evol. Microbiol.">
        <title>The Global Catalogue of Microorganisms (GCM) 10K type strain sequencing project: providing services to taxonomists for standard genome sequencing and annotation.</title>
        <authorList>
            <consortium name="The Broad Institute Genomics Platform"/>
            <consortium name="The Broad Institute Genome Sequencing Center for Infectious Disease"/>
            <person name="Wu L."/>
            <person name="Ma J."/>
        </authorList>
    </citation>
    <scope>NUCLEOTIDE SEQUENCE [LARGE SCALE GENOMIC DNA]</scope>
    <source>
        <strain evidence="2">NBRC 103632</strain>
    </source>
</reference>
<evidence type="ECO:0000313" key="1">
    <source>
        <dbReference type="EMBL" id="MFC4593610.1"/>
    </source>
</evidence>
<name>A0ABV9EVC9_9SPHN</name>
<evidence type="ECO:0008006" key="3">
    <source>
        <dbReference type="Google" id="ProtNLM"/>
    </source>
</evidence>
<dbReference type="EMBL" id="JBHSFZ010000006">
    <property type="protein sequence ID" value="MFC4593610.1"/>
    <property type="molecule type" value="Genomic_DNA"/>
</dbReference>
<comment type="caution">
    <text evidence="1">The sequence shown here is derived from an EMBL/GenBank/DDBJ whole genome shotgun (WGS) entry which is preliminary data.</text>
</comment>
<keyword evidence="2" id="KW-1185">Reference proteome</keyword>
<dbReference type="RefSeq" id="WP_066524042.1">
    <property type="nucleotide sequence ID" value="NZ_JBHSFZ010000006.1"/>
</dbReference>
<evidence type="ECO:0000313" key="2">
    <source>
        <dbReference type="Proteomes" id="UP001595957"/>
    </source>
</evidence>
<accession>A0ABV9EVC9</accession>
<gene>
    <name evidence="1" type="ORF">ACFO3E_05310</name>
</gene>
<sequence length="140" mass="14958">MSLTFIAMAAAAATPHATHVVQLDHRGTPMQATYTARAEVRHKTVGAKVPNRMDMTRCQWTATIVVDRALNHGPALARTVSSDKQISGSETGACTPGRRSGERNLAQHDAAIRDHLLAVAEGDRAPLLAELDAVRNLASN</sequence>
<proteinExistence type="predicted"/>
<dbReference type="Proteomes" id="UP001595957">
    <property type="component" value="Unassembled WGS sequence"/>
</dbReference>
<organism evidence="1 2">
    <name type="scientific">Sphingobium tyrosinilyticum</name>
    <dbReference type="NCBI Taxonomy" id="2715436"/>
    <lineage>
        <taxon>Bacteria</taxon>
        <taxon>Pseudomonadati</taxon>
        <taxon>Pseudomonadota</taxon>
        <taxon>Alphaproteobacteria</taxon>
        <taxon>Sphingomonadales</taxon>
        <taxon>Sphingomonadaceae</taxon>
        <taxon>Sphingobium</taxon>
    </lineage>
</organism>
<protein>
    <recommendedName>
        <fullName evidence="3">DUF922 domain-containing protein</fullName>
    </recommendedName>
</protein>